<dbReference type="SUPFAM" id="SSF57701">
    <property type="entry name" value="Zn2/Cys6 DNA-binding domain"/>
    <property type="match status" value="1"/>
</dbReference>
<accession>A0A084R0A1</accession>
<sequence>MEQQPQDSSLVGPLSPSPSAASVPETSTQGSVSSGPTRACHACNGRKIKCDRREPCSSCARLGKMCVYPPSGRIRRTKRAIMADMGHRILSLEKSLAQASAFSTPSKVDQPPPRSPLEEVPATLSTRDVLVQQGSSSQYFNEAFISRVICEEKDMKSAVSTPQEQRPYCSPFNALGVLSARALDQPPYSNHPSTQVAVKLWNHFKECVDTACNACLLHIPTDEVKVYSVIQDPAKASYENLALCFAIYFTTVASLTEEDAKILLGHDRTAALFLFKDGLEQSFAYADFLDCPTVTLLNALSTYISALRIHNSGKGIWILNGLALRIAQSIGLHRDGERLGLPPFEAERNRRMWWQLICREARAGEDYGLQSTKELSLPASDTRIPLNVDDSDLYPGMERLPPERKTWTRVTFFRVKVDLFEAQKKLLGCPGSGKDFPSEAERASIMRDVTERVETRLKHSNPVIPQQLLTMTCARHVLRKLDFISRLEWHSHQPSGSREDFATDENLIEAIRILKVMDMSAHEILKQYAWVKSAYPQNHLLTYILWHLCLKPEGPHTEEAWETIEHDFGSLFSGYRGHDSKFAVLKALKAKAEAMRVKARNKAAASTHKNQAGVSVDQLSPLQHDEGGYALFSDIGTESWTDWSAFNQSIQVNEQAYATVFWE</sequence>
<dbReference type="GO" id="GO:0000981">
    <property type="term" value="F:DNA-binding transcription factor activity, RNA polymerase II-specific"/>
    <property type="evidence" value="ECO:0007669"/>
    <property type="project" value="InterPro"/>
</dbReference>
<comment type="subcellular location">
    <subcellularLocation>
        <location evidence="1">Nucleus</location>
    </subcellularLocation>
</comment>
<protein>
    <recommendedName>
        <fullName evidence="5">Zn(2)-C6 fungal-type domain-containing protein</fullName>
    </recommendedName>
</protein>
<dbReference type="GO" id="GO:0005634">
    <property type="term" value="C:nucleus"/>
    <property type="evidence" value="ECO:0007669"/>
    <property type="project" value="UniProtKB-SubCell"/>
</dbReference>
<proteinExistence type="predicted"/>
<name>A0A084R0A1_STAC4</name>
<dbReference type="GO" id="GO:0006351">
    <property type="term" value="P:DNA-templated transcription"/>
    <property type="evidence" value="ECO:0007669"/>
    <property type="project" value="InterPro"/>
</dbReference>
<evidence type="ECO:0000313" key="7">
    <source>
        <dbReference type="Proteomes" id="UP000028524"/>
    </source>
</evidence>
<dbReference type="GO" id="GO:0003677">
    <property type="term" value="F:DNA binding"/>
    <property type="evidence" value="ECO:0007669"/>
    <property type="project" value="InterPro"/>
</dbReference>
<dbReference type="SMART" id="SM00906">
    <property type="entry name" value="Fungal_trans"/>
    <property type="match status" value="1"/>
</dbReference>
<evidence type="ECO:0000313" key="6">
    <source>
        <dbReference type="EMBL" id="KFA69636.1"/>
    </source>
</evidence>
<organism evidence="6 7">
    <name type="scientific">Stachybotrys chlorohalonatus (strain IBT 40285)</name>
    <dbReference type="NCBI Taxonomy" id="1283841"/>
    <lineage>
        <taxon>Eukaryota</taxon>
        <taxon>Fungi</taxon>
        <taxon>Dikarya</taxon>
        <taxon>Ascomycota</taxon>
        <taxon>Pezizomycotina</taxon>
        <taxon>Sordariomycetes</taxon>
        <taxon>Hypocreomycetidae</taxon>
        <taxon>Hypocreales</taxon>
        <taxon>Stachybotryaceae</taxon>
        <taxon>Stachybotrys</taxon>
    </lineage>
</organism>
<dbReference type="InterPro" id="IPR036864">
    <property type="entry name" value="Zn2-C6_fun-type_DNA-bd_sf"/>
</dbReference>
<evidence type="ECO:0000256" key="1">
    <source>
        <dbReference type="ARBA" id="ARBA00004123"/>
    </source>
</evidence>
<evidence type="ECO:0000256" key="2">
    <source>
        <dbReference type="ARBA" id="ARBA00022723"/>
    </source>
</evidence>
<keyword evidence="3" id="KW-0539">Nucleus</keyword>
<evidence type="ECO:0000256" key="4">
    <source>
        <dbReference type="SAM" id="MobiDB-lite"/>
    </source>
</evidence>
<evidence type="ECO:0000256" key="3">
    <source>
        <dbReference type="ARBA" id="ARBA00023242"/>
    </source>
</evidence>
<dbReference type="AlphaFoldDB" id="A0A084R0A1"/>
<dbReference type="STRING" id="1283841.A0A084R0A1"/>
<feature type="region of interest" description="Disordered" evidence="4">
    <location>
        <begin position="1"/>
        <end position="39"/>
    </location>
</feature>
<dbReference type="Pfam" id="PF04082">
    <property type="entry name" value="Fungal_trans"/>
    <property type="match status" value="1"/>
</dbReference>
<dbReference type="OrthoDB" id="424974at2759"/>
<dbReference type="SMART" id="SM00066">
    <property type="entry name" value="GAL4"/>
    <property type="match status" value="1"/>
</dbReference>
<evidence type="ECO:0000259" key="5">
    <source>
        <dbReference type="PROSITE" id="PS50048"/>
    </source>
</evidence>
<dbReference type="InterPro" id="IPR007219">
    <property type="entry name" value="XnlR_reg_dom"/>
</dbReference>
<reference evidence="6 7" key="1">
    <citation type="journal article" date="2014" name="BMC Genomics">
        <title>Comparative genome sequencing reveals chemotype-specific gene clusters in the toxigenic black mold Stachybotrys.</title>
        <authorList>
            <person name="Semeiks J."/>
            <person name="Borek D."/>
            <person name="Otwinowski Z."/>
            <person name="Grishin N.V."/>
        </authorList>
    </citation>
    <scope>NUCLEOTIDE SEQUENCE [LARGE SCALE GENOMIC DNA]</scope>
    <source>
        <strain evidence="6 7">IBT 40285</strain>
    </source>
</reference>
<dbReference type="CDD" id="cd00067">
    <property type="entry name" value="GAL4"/>
    <property type="match status" value="1"/>
</dbReference>
<feature type="domain" description="Zn(2)-C6 fungal-type" evidence="5">
    <location>
        <begin position="39"/>
        <end position="68"/>
    </location>
</feature>
<dbReference type="HOGENOM" id="CLU_004083_8_0_1"/>
<keyword evidence="7" id="KW-1185">Reference proteome</keyword>
<dbReference type="InterPro" id="IPR001138">
    <property type="entry name" value="Zn2Cys6_DnaBD"/>
</dbReference>
<feature type="compositionally biased region" description="Low complexity" evidence="4">
    <location>
        <begin position="8"/>
        <end position="24"/>
    </location>
</feature>
<gene>
    <name evidence="6" type="ORF">S40285_04044</name>
</gene>
<keyword evidence="2" id="KW-0479">Metal-binding</keyword>
<feature type="compositionally biased region" description="Polar residues" evidence="4">
    <location>
        <begin position="25"/>
        <end position="36"/>
    </location>
</feature>
<dbReference type="Pfam" id="PF00172">
    <property type="entry name" value="Zn_clus"/>
    <property type="match status" value="1"/>
</dbReference>
<dbReference type="EMBL" id="KL659387">
    <property type="protein sequence ID" value="KFA69636.1"/>
    <property type="molecule type" value="Genomic_DNA"/>
</dbReference>
<dbReference type="InParanoid" id="A0A084R0A1"/>
<dbReference type="GO" id="GO:0008270">
    <property type="term" value="F:zinc ion binding"/>
    <property type="evidence" value="ECO:0007669"/>
    <property type="project" value="InterPro"/>
</dbReference>
<dbReference type="PANTHER" id="PTHR31001">
    <property type="entry name" value="UNCHARACTERIZED TRANSCRIPTIONAL REGULATORY PROTEIN"/>
    <property type="match status" value="1"/>
</dbReference>
<dbReference type="PROSITE" id="PS50048">
    <property type="entry name" value="ZN2_CY6_FUNGAL_2"/>
    <property type="match status" value="1"/>
</dbReference>
<dbReference type="CDD" id="cd12148">
    <property type="entry name" value="fungal_TF_MHR"/>
    <property type="match status" value="1"/>
</dbReference>
<dbReference type="OMA" id="WWHLLSR"/>
<dbReference type="Proteomes" id="UP000028524">
    <property type="component" value="Unassembled WGS sequence"/>
</dbReference>
<dbReference type="Gene3D" id="4.10.240.10">
    <property type="entry name" value="Zn(2)-C6 fungal-type DNA-binding domain"/>
    <property type="match status" value="1"/>
</dbReference>
<dbReference type="PANTHER" id="PTHR31001:SF57">
    <property type="entry name" value="ZN(II)2CYS6 TRANSCRIPTION FACTOR (EUROFUNG)"/>
    <property type="match status" value="1"/>
</dbReference>
<dbReference type="InterPro" id="IPR050613">
    <property type="entry name" value="Sec_Metabolite_Reg"/>
</dbReference>